<dbReference type="Proteomes" id="UP001051844">
    <property type="component" value="Unassembled WGS sequence"/>
</dbReference>
<proteinExistence type="predicted"/>
<accession>A0AA37C464</accession>
<name>A0AA37C464_9ACTN</name>
<dbReference type="EMBL" id="BNDZ01000005">
    <property type="protein sequence ID" value="GHI50127.1"/>
    <property type="molecule type" value="Genomic_DNA"/>
</dbReference>
<protein>
    <submittedName>
        <fullName evidence="2">Uncharacterized protein</fullName>
    </submittedName>
</protein>
<evidence type="ECO:0000256" key="1">
    <source>
        <dbReference type="SAM" id="MobiDB-lite"/>
    </source>
</evidence>
<reference evidence="2" key="1">
    <citation type="submission" date="2022-09" db="EMBL/GenBank/DDBJ databases">
        <title>Whole genome shotgun sequence of Streptomyces albidoflavus NBRC 12854.</title>
        <authorList>
            <person name="Komaki H."/>
            <person name="Tamura T."/>
        </authorList>
    </citation>
    <scope>NUCLEOTIDE SEQUENCE</scope>
    <source>
        <strain evidence="2">NBRC 12854</strain>
    </source>
</reference>
<sequence length="76" mass="7538">MESVAGQDAVHGGGGQAEDGADTGRAELTGLAQFAYPGLGARRGAVRGAVWATGPVVQARFSLFTPAADPFVGGHA</sequence>
<feature type="region of interest" description="Disordered" evidence="1">
    <location>
        <begin position="1"/>
        <end position="24"/>
    </location>
</feature>
<evidence type="ECO:0000313" key="2">
    <source>
        <dbReference type="EMBL" id="GHI50127.1"/>
    </source>
</evidence>
<comment type="caution">
    <text evidence="2">The sequence shown here is derived from an EMBL/GenBank/DDBJ whole genome shotgun (WGS) entry which is preliminary data.</text>
</comment>
<evidence type="ECO:0000313" key="3">
    <source>
        <dbReference type="Proteomes" id="UP001051844"/>
    </source>
</evidence>
<dbReference type="AlphaFoldDB" id="A0AA37C464"/>
<gene>
    <name evidence="2" type="ORF">ScoT_63010</name>
</gene>
<organism evidence="2 3">
    <name type="scientific">Streptomyces albidoflavus</name>
    <dbReference type="NCBI Taxonomy" id="1886"/>
    <lineage>
        <taxon>Bacteria</taxon>
        <taxon>Bacillati</taxon>
        <taxon>Actinomycetota</taxon>
        <taxon>Actinomycetes</taxon>
        <taxon>Kitasatosporales</taxon>
        <taxon>Streptomycetaceae</taxon>
        <taxon>Streptomyces</taxon>
        <taxon>Streptomyces albidoflavus group</taxon>
    </lineage>
</organism>